<dbReference type="AlphaFoldDB" id="A0A4Y2BGX3"/>
<protein>
    <submittedName>
        <fullName evidence="1">Uncharacterized protein</fullName>
    </submittedName>
</protein>
<evidence type="ECO:0000313" key="1">
    <source>
        <dbReference type="EMBL" id="GBL90384.1"/>
    </source>
</evidence>
<evidence type="ECO:0000313" key="2">
    <source>
        <dbReference type="Proteomes" id="UP000499080"/>
    </source>
</evidence>
<accession>A0A4Y2BGX3</accession>
<dbReference type="EMBL" id="BGPR01000071">
    <property type="protein sequence ID" value="GBL90384.1"/>
    <property type="molecule type" value="Genomic_DNA"/>
</dbReference>
<comment type="caution">
    <text evidence="1">The sequence shown here is derived from an EMBL/GenBank/DDBJ whole genome shotgun (WGS) entry which is preliminary data.</text>
</comment>
<sequence length="215" mass="24954">MNEDQGIPFDKLNEESRWDLSLEGRCGFPIGRSVNILINLEERKRKNHRNLWQVHCQKCFKLDCHGKASKAHLGHPKYKSRDNGLGPTREWSKSTLYRCNFPSSEEENSLYYYFFCLWPVLCWKVLINNGQRARFQLLDINIASSVPQGPEAIIRECRPSKRGSLNGYEREVCSEDWSSNGASDYRSACFNFRNLLGSPFITVMKWPSEMKGSFN</sequence>
<dbReference type="Proteomes" id="UP000499080">
    <property type="component" value="Unassembled WGS sequence"/>
</dbReference>
<reference evidence="1 2" key="1">
    <citation type="journal article" date="2019" name="Sci. Rep.">
        <title>Orb-weaving spider Araneus ventricosus genome elucidates the spidroin gene catalogue.</title>
        <authorList>
            <person name="Kono N."/>
            <person name="Nakamura H."/>
            <person name="Ohtoshi R."/>
            <person name="Moran D.A.P."/>
            <person name="Shinohara A."/>
            <person name="Yoshida Y."/>
            <person name="Fujiwara M."/>
            <person name="Mori M."/>
            <person name="Tomita M."/>
            <person name="Arakawa K."/>
        </authorList>
    </citation>
    <scope>NUCLEOTIDE SEQUENCE [LARGE SCALE GENOMIC DNA]</scope>
</reference>
<keyword evidence="2" id="KW-1185">Reference proteome</keyword>
<gene>
    <name evidence="1" type="ORF">AVEN_178824_1</name>
</gene>
<name>A0A4Y2BGX3_ARAVE</name>
<dbReference type="OrthoDB" id="10544837at2759"/>
<organism evidence="1 2">
    <name type="scientific">Araneus ventricosus</name>
    <name type="common">Orbweaver spider</name>
    <name type="synonym">Epeira ventricosa</name>
    <dbReference type="NCBI Taxonomy" id="182803"/>
    <lineage>
        <taxon>Eukaryota</taxon>
        <taxon>Metazoa</taxon>
        <taxon>Ecdysozoa</taxon>
        <taxon>Arthropoda</taxon>
        <taxon>Chelicerata</taxon>
        <taxon>Arachnida</taxon>
        <taxon>Araneae</taxon>
        <taxon>Araneomorphae</taxon>
        <taxon>Entelegynae</taxon>
        <taxon>Araneoidea</taxon>
        <taxon>Araneidae</taxon>
        <taxon>Araneus</taxon>
    </lineage>
</organism>
<proteinExistence type="predicted"/>